<comment type="function">
    <text evidence="2">Antitoxin component of a type II toxin-antitoxin (TA) system.</text>
</comment>
<dbReference type="InterPro" id="IPR006442">
    <property type="entry name" value="Antitoxin_Phd/YefM"/>
</dbReference>
<organism evidence="3 4">
    <name type="scientific">Paraburkholderia terrae</name>
    <dbReference type="NCBI Taxonomy" id="311230"/>
    <lineage>
        <taxon>Bacteria</taxon>
        <taxon>Pseudomonadati</taxon>
        <taxon>Pseudomonadota</taxon>
        <taxon>Betaproteobacteria</taxon>
        <taxon>Burkholderiales</taxon>
        <taxon>Burkholderiaceae</taxon>
        <taxon>Paraburkholderia</taxon>
    </lineage>
</organism>
<evidence type="ECO:0000313" key="4">
    <source>
        <dbReference type="Proteomes" id="UP001319874"/>
    </source>
</evidence>
<name>A0ABM7U1J3_9BURK</name>
<accession>A0ABM7U1J3</accession>
<dbReference type="Pfam" id="PF02604">
    <property type="entry name" value="PhdYeFM_antitox"/>
    <property type="match status" value="1"/>
</dbReference>
<dbReference type="Gene3D" id="3.40.1620.10">
    <property type="entry name" value="YefM-like domain"/>
    <property type="match status" value="1"/>
</dbReference>
<dbReference type="NCBIfam" id="TIGR01552">
    <property type="entry name" value="phd_fam"/>
    <property type="match status" value="1"/>
</dbReference>
<evidence type="ECO:0000313" key="3">
    <source>
        <dbReference type="EMBL" id="BCZ85147.1"/>
    </source>
</evidence>
<comment type="similarity">
    <text evidence="1 2">Belongs to the phD/YefM antitoxin family.</text>
</comment>
<dbReference type="EMBL" id="AP024958">
    <property type="protein sequence ID" value="BCZ85147.1"/>
    <property type="molecule type" value="Genomic_DNA"/>
</dbReference>
<gene>
    <name evidence="3" type="ORF">PTKU64_88220</name>
</gene>
<dbReference type="InterPro" id="IPR036165">
    <property type="entry name" value="YefM-like_sf"/>
</dbReference>
<dbReference type="Proteomes" id="UP001319874">
    <property type="component" value="Chromosome 4"/>
</dbReference>
<protein>
    <recommendedName>
        <fullName evidence="2">Antitoxin</fullName>
    </recommendedName>
</protein>
<evidence type="ECO:0000256" key="2">
    <source>
        <dbReference type="RuleBase" id="RU362080"/>
    </source>
</evidence>
<sequence>MNARYVYTSREFKLFVKEAKQAANDEPVFITNRGEPTHVLLAIHEYRRLQGKELSVADALSRTGIDTNFDYEFPSF</sequence>
<dbReference type="RefSeq" id="WP_229517319.1">
    <property type="nucleotide sequence ID" value="NZ_AP024958.1"/>
</dbReference>
<keyword evidence="4" id="KW-1185">Reference proteome</keyword>
<reference evidence="3 4" key="1">
    <citation type="journal article" date="2022" name="Front. Microbiol.">
        <title>Identification and characterization of a novel class of self-sufficient cytochrome P450 hydroxylase involved in cyclohexanecarboxylate degradation in Paraburkholderia terrae strain KU-64.</title>
        <authorList>
            <person name="Yamamoto T."/>
            <person name="Hasegawa Y."/>
            <person name="Iwaki H."/>
        </authorList>
    </citation>
    <scope>NUCLEOTIDE SEQUENCE [LARGE SCALE GENOMIC DNA]</scope>
    <source>
        <strain evidence="3 4">KU-64</strain>
    </source>
</reference>
<evidence type="ECO:0000256" key="1">
    <source>
        <dbReference type="ARBA" id="ARBA00009981"/>
    </source>
</evidence>
<proteinExistence type="inferred from homology"/>
<dbReference type="SUPFAM" id="SSF143120">
    <property type="entry name" value="YefM-like"/>
    <property type="match status" value="1"/>
</dbReference>